<feature type="non-terminal residue" evidence="3">
    <location>
        <position position="1"/>
    </location>
</feature>
<reference evidence="3" key="1">
    <citation type="journal article" date="2014" name="Front. Microbiol.">
        <title>High frequency of phylogenetically diverse reductive dehalogenase-homologous genes in deep subseafloor sedimentary metagenomes.</title>
        <authorList>
            <person name="Kawai M."/>
            <person name="Futagami T."/>
            <person name="Toyoda A."/>
            <person name="Takaki Y."/>
            <person name="Nishi S."/>
            <person name="Hori S."/>
            <person name="Arai W."/>
            <person name="Tsubouchi T."/>
            <person name="Morono Y."/>
            <person name="Uchiyama I."/>
            <person name="Ito T."/>
            <person name="Fujiyama A."/>
            <person name="Inagaki F."/>
            <person name="Takami H."/>
        </authorList>
    </citation>
    <scope>NUCLEOTIDE SEQUENCE</scope>
    <source>
        <strain evidence="3">Expedition CK06-06</strain>
    </source>
</reference>
<evidence type="ECO:0000313" key="3">
    <source>
        <dbReference type="EMBL" id="GAG91635.1"/>
    </source>
</evidence>
<organism evidence="3">
    <name type="scientific">marine sediment metagenome</name>
    <dbReference type="NCBI Taxonomy" id="412755"/>
    <lineage>
        <taxon>unclassified sequences</taxon>
        <taxon>metagenomes</taxon>
        <taxon>ecological metagenomes</taxon>
    </lineage>
</organism>
<sequence>ALFMFIFTSLVDFSVNTGGKIAHIGGALSGFLFAYYYRRGKDITKGFDRIMDSIATWFKPGKEKLKVTYKRSAGQKPPADDIQYKQEKAAEQKEIDQILDKISKAGYDSLSSREKEMLFKMSNKK</sequence>
<evidence type="ECO:0000256" key="1">
    <source>
        <dbReference type="SAM" id="Phobius"/>
    </source>
</evidence>
<proteinExistence type="predicted"/>
<dbReference type="EMBL" id="BART01024660">
    <property type="protein sequence ID" value="GAG91635.1"/>
    <property type="molecule type" value="Genomic_DNA"/>
</dbReference>
<feature type="domain" description="DUF6576" evidence="2">
    <location>
        <begin position="81"/>
        <end position="124"/>
    </location>
</feature>
<dbReference type="InterPro" id="IPR046483">
    <property type="entry name" value="DUF6576"/>
</dbReference>
<evidence type="ECO:0000259" key="2">
    <source>
        <dbReference type="Pfam" id="PF20216"/>
    </source>
</evidence>
<accession>X1B961</accession>
<protein>
    <recommendedName>
        <fullName evidence="2">DUF6576 domain-containing protein</fullName>
    </recommendedName>
</protein>
<keyword evidence="1" id="KW-0472">Membrane</keyword>
<name>X1B961_9ZZZZ</name>
<feature type="transmembrane region" description="Helical" evidence="1">
    <location>
        <begin position="20"/>
        <end position="37"/>
    </location>
</feature>
<comment type="caution">
    <text evidence="3">The sequence shown here is derived from an EMBL/GenBank/DDBJ whole genome shotgun (WGS) entry which is preliminary data.</text>
</comment>
<gene>
    <name evidence="3" type="ORF">S01H4_44465</name>
</gene>
<dbReference type="AlphaFoldDB" id="X1B961"/>
<keyword evidence="1" id="KW-0812">Transmembrane</keyword>
<keyword evidence="1" id="KW-1133">Transmembrane helix</keyword>
<dbReference type="Pfam" id="PF20216">
    <property type="entry name" value="DUF6576"/>
    <property type="match status" value="1"/>
</dbReference>